<dbReference type="PROSITE" id="PS00061">
    <property type="entry name" value="ADH_SHORT"/>
    <property type="match status" value="1"/>
</dbReference>
<name>A0A485CA53_RAOTE</name>
<dbReference type="EC" id="1.1.1.100" evidence="3"/>
<dbReference type="NCBIfam" id="NF009386">
    <property type="entry name" value="PRK12745.1"/>
    <property type="match status" value="1"/>
</dbReference>
<evidence type="ECO:0000313" key="3">
    <source>
        <dbReference type="EMBL" id="VFS77809.1"/>
    </source>
</evidence>
<sequence>MISTYSHSTMGQDMTVKTRQVAFITGGARGIGFEIAAKLAQAGFDIALNDYQDSAALQASVARLKGWGVNAVAVPGDVADISLHDRMLARAEHELGPLTTFVNNAGVSVTSRGDLLDVTPESYDRCQAVNARATFFLCQAFARRLLAGGCSPELHYSLIVVSSSNASAASINRGEYCVSKAGAAMVAKLFASRLARVGVQVFDIQPGLIATEMTQPSLAIYQQRVDEGLTLLPELGTPAQIGTIVTTLASGGMPYLTGQVISADGGMLVSRF</sequence>
<dbReference type="EMBL" id="CAADJG010000002">
    <property type="protein sequence ID" value="VFS77809.1"/>
    <property type="molecule type" value="Genomic_DNA"/>
</dbReference>
<dbReference type="InterPro" id="IPR036291">
    <property type="entry name" value="NAD(P)-bd_dom_sf"/>
</dbReference>
<keyword evidence="2 3" id="KW-0560">Oxidoreductase</keyword>
<dbReference type="PANTHER" id="PTHR42760:SF133">
    <property type="entry name" value="3-OXOACYL-[ACYL-CARRIER-PROTEIN] REDUCTASE"/>
    <property type="match status" value="1"/>
</dbReference>
<dbReference type="AlphaFoldDB" id="A0A485CA53"/>
<dbReference type="InterPro" id="IPR002347">
    <property type="entry name" value="SDR_fam"/>
</dbReference>
<accession>A0A485CA53</accession>
<dbReference type="PANTHER" id="PTHR42760">
    <property type="entry name" value="SHORT-CHAIN DEHYDROGENASES/REDUCTASES FAMILY MEMBER"/>
    <property type="match status" value="1"/>
</dbReference>
<proteinExistence type="inferred from homology"/>
<dbReference type="GO" id="GO:0048038">
    <property type="term" value="F:quinone binding"/>
    <property type="evidence" value="ECO:0007669"/>
    <property type="project" value="TreeGrafter"/>
</dbReference>
<evidence type="ECO:0000256" key="1">
    <source>
        <dbReference type="ARBA" id="ARBA00006484"/>
    </source>
</evidence>
<dbReference type="PRINTS" id="PR00081">
    <property type="entry name" value="GDHRDH"/>
</dbReference>
<organism evidence="3 4">
    <name type="scientific">Raoultella terrigena</name>
    <name type="common">Klebsiella terrigena</name>
    <dbReference type="NCBI Taxonomy" id="577"/>
    <lineage>
        <taxon>Bacteria</taxon>
        <taxon>Pseudomonadati</taxon>
        <taxon>Pseudomonadota</taxon>
        <taxon>Gammaproteobacteria</taxon>
        <taxon>Enterobacterales</taxon>
        <taxon>Enterobacteriaceae</taxon>
        <taxon>Klebsiella/Raoultella group</taxon>
        <taxon>Raoultella</taxon>
    </lineage>
</organism>
<evidence type="ECO:0000313" key="4">
    <source>
        <dbReference type="Proteomes" id="UP000332594"/>
    </source>
</evidence>
<dbReference type="InterPro" id="IPR020904">
    <property type="entry name" value="Sc_DH/Rdtase_CS"/>
</dbReference>
<evidence type="ECO:0000256" key="2">
    <source>
        <dbReference type="ARBA" id="ARBA00023002"/>
    </source>
</evidence>
<dbReference type="GO" id="GO:0006633">
    <property type="term" value="P:fatty acid biosynthetic process"/>
    <property type="evidence" value="ECO:0007669"/>
    <property type="project" value="TreeGrafter"/>
</dbReference>
<gene>
    <name evidence="3" type="primary">fabG_15</name>
    <name evidence="3" type="ORF">NCTC13038_03785</name>
</gene>
<reference evidence="3 4" key="1">
    <citation type="submission" date="2019-03" db="EMBL/GenBank/DDBJ databases">
        <authorList>
            <consortium name="Pathogen Informatics"/>
        </authorList>
    </citation>
    <scope>NUCLEOTIDE SEQUENCE [LARGE SCALE GENOMIC DNA]</scope>
    <source>
        <strain evidence="3 4">NCTC13038</strain>
    </source>
</reference>
<dbReference type="Proteomes" id="UP000332594">
    <property type="component" value="Unassembled WGS sequence"/>
</dbReference>
<dbReference type="GO" id="GO:0004316">
    <property type="term" value="F:3-oxoacyl-[acyl-carrier-protein] reductase (NADPH) activity"/>
    <property type="evidence" value="ECO:0007669"/>
    <property type="project" value="UniProtKB-EC"/>
</dbReference>
<protein>
    <submittedName>
        <fullName evidence="3">3-oxoacyl-[acyl-carrier-protein] reductase FabG</fullName>
        <ecNumber evidence="3">1.1.1.100</ecNumber>
    </submittedName>
</protein>
<dbReference type="SUPFAM" id="SSF51735">
    <property type="entry name" value="NAD(P)-binding Rossmann-fold domains"/>
    <property type="match status" value="1"/>
</dbReference>
<dbReference type="Pfam" id="PF13561">
    <property type="entry name" value="adh_short_C2"/>
    <property type="match status" value="1"/>
</dbReference>
<dbReference type="Gene3D" id="3.40.50.720">
    <property type="entry name" value="NAD(P)-binding Rossmann-like Domain"/>
    <property type="match status" value="1"/>
</dbReference>
<comment type="similarity">
    <text evidence="1">Belongs to the short-chain dehydrogenases/reductases (SDR) family.</text>
</comment>